<dbReference type="InterPro" id="IPR036314">
    <property type="entry name" value="SOD_C_sf"/>
</dbReference>
<organism evidence="3 4">
    <name type="scientific">Podospora australis</name>
    <dbReference type="NCBI Taxonomy" id="1536484"/>
    <lineage>
        <taxon>Eukaryota</taxon>
        <taxon>Fungi</taxon>
        <taxon>Dikarya</taxon>
        <taxon>Ascomycota</taxon>
        <taxon>Pezizomycotina</taxon>
        <taxon>Sordariomycetes</taxon>
        <taxon>Sordariomycetidae</taxon>
        <taxon>Sordariales</taxon>
        <taxon>Podosporaceae</taxon>
        <taxon>Podospora</taxon>
    </lineage>
</organism>
<proteinExistence type="predicted"/>
<dbReference type="Gene3D" id="3.55.40.20">
    <property type="entry name" value="Iron/manganese superoxide dismutase, C-terminal domain"/>
    <property type="match status" value="1"/>
</dbReference>
<keyword evidence="4" id="KW-1185">Reference proteome</keyword>
<evidence type="ECO:0000259" key="2">
    <source>
        <dbReference type="Pfam" id="PF02777"/>
    </source>
</evidence>
<evidence type="ECO:0000313" key="3">
    <source>
        <dbReference type="EMBL" id="KAK4188381.1"/>
    </source>
</evidence>
<dbReference type="SUPFAM" id="SSF46609">
    <property type="entry name" value="Fe,Mn superoxide dismutase (SOD), N-terminal domain"/>
    <property type="match status" value="1"/>
</dbReference>
<comment type="caution">
    <text evidence="3">The sequence shown here is derived from an EMBL/GenBank/DDBJ whole genome shotgun (WGS) entry which is preliminary data.</text>
</comment>
<dbReference type="PANTHER" id="PTHR43595">
    <property type="entry name" value="37S RIBOSOMAL PROTEIN S26, MITOCHONDRIAL"/>
    <property type="match status" value="1"/>
</dbReference>
<keyword evidence="3" id="KW-0689">Ribosomal protein</keyword>
<dbReference type="InterPro" id="IPR019832">
    <property type="entry name" value="Mn/Fe_SOD_C"/>
</dbReference>
<feature type="non-terminal residue" evidence="3">
    <location>
        <position position="288"/>
    </location>
</feature>
<reference evidence="3" key="1">
    <citation type="journal article" date="2023" name="Mol. Phylogenet. Evol.">
        <title>Genome-scale phylogeny and comparative genomics of the fungal order Sordariales.</title>
        <authorList>
            <person name="Hensen N."/>
            <person name="Bonometti L."/>
            <person name="Westerberg I."/>
            <person name="Brannstrom I.O."/>
            <person name="Guillou S."/>
            <person name="Cros-Aarteil S."/>
            <person name="Calhoun S."/>
            <person name="Haridas S."/>
            <person name="Kuo A."/>
            <person name="Mondo S."/>
            <person name="Pangilinan J."/>
            <person name="Riley R."/>
            <person name="LaButti K."/>
            <person name="Andreopoulos B."/>
            <person name="Lipzen A."/>
            <person name="Chen C."/>
            <person name="Yan M."/>
            <person name="Daum C."/>
            <person name="Ng V."/>
            <person name="Clum A."/>
            <person name="Steindorff A."/>
            <person name="Ohm R.A."/>
            <person name="Martin F."/>
            <person name="Silar P."/>
            <person name="Natvig D.O."/>
            <person name="Lalanne C."/>
            <person name="Gautier V."/>
            <person name="Ament-Velasquez S.L."/>
            <person name="Kruys A."/>
            <person name="Hutchinson M.I."/>
            <person name="Powell A.J."/>
            <person name="Barry K."/>
            <person name="Miller A.N."/>
            <person name="Grigoriev I.V."/>
            <person name="Debuchy R."/>
            <person name="Gladieux P."/>
            <person name="Hiltunen Thoren M."/>
            <person name="Johannesson H."/>
        </authorList>
    </citation>
    <scope>NUCLEOTIDE SEQUENCE</scope>
    <source>
        <strain evidence="3">PSN309</strain>
    </source>
</reference>
<dbReference type="PANTHER" id="PTHR43595:SF2">
    <property type="entry name" value="SMALL RIBOSOMAL SUBUNIT PROTEIN MS42"/>
    <property type="match status" value="1"/>
</dbReference>
<dbReference type="SUPFAM" id="SSF54719">
    <property type="entry name" value="Fe,Mn superoxide dismutase (SOD), C-terminal domain"/>
    <property type="match status" value="1"/>
</dbReference>
<sequence>MMRPRLRIPLSRPCLGVPAQAARPSFAQQSRSLHAVPTLNHIKKEEGIPGLMDPDTFKMTWEDYQTHIIHNLNRSTADTDFESADLKSIIIKTAREPVFASIFNHASMAHNNEFFFRCMSPKETIMPERLELALTKSFGSIKTLREQVVHTAAAMFSPGFIWLCRIETPGNPNVFKILTTYSAGSPYPEAHWRRQEIETNTAIGQGSADGLKAGKTYLDNSAFGAGKPTAEAQKRLSLAPGGVGLEPILCLNTWEHVWLRQFGFQVGNKTGKQVFAENWWFRINWEVV</sequence>
<accession>A0AAN6WUS5</accession>
<dbReference type="EMBL" id="MU864389">
    <property type="protein sequence ID" value="KAK4188381.1"/>
    <property type="molecule type" value="Genomic_DNA"/>
</dbReference>
<dbReference type="GO" id="GO:0005737">
    <property type="term" value="C:cytoplasm"/>
    <property type="evidence" value="ECO:0007669"/>
    <property type="project" value="TreeGrafter"/>
</dbReference>
<gene>
    <name evidence="3" type="ORF">QBC35DRAFT_358626</name>
</gene>
<feature type="domain" description="Manganese/iron superoxide dismutase C-terminal" evidence="2">
    <location>
        <begin position="129"/>
        <end position="187"/>
    </location>
</feature>
<evidence type="ECO:0000313" key="4">
    <source>
        <dbReference type="Proteomes" id="UP001302126"/>
    </source>
</evidence>
<dbReference type="InterPro" id="IPR036324">
    <property type="entry name" value="Mn/Fe_SOD_N_sf"/>
</dbReference>
<dbReference type="Pfam" id="PF02777">
    <property type="entry name" value="Sod_Fe_C"/>
    <property type="match status" value="1"/>
</dbReference>
<dbReference type="Gene3D" id="1.10.287.990">
    <property type="entry name" value="Fe,Mn superoxide dismutase (SOD) domain"/>
    <property type="match status" value="1"/>
</dbReference>
<evidence type="ECO:0000256" key="1">
    <source>
        <dbReference type="ARBA" id="ARBA00037226"/>
    </source>
</evidence>
<dbReference type="Proteomes" id="UP001302126">
    <property type="component" value="Unassembled WGS sequence"/>
</dbReference>
<name>A0AAN6WUS5_9PEZI</name>
<dbReference type="AlphaFoldDB" id="A0AAN6WUS5"/>
<keyword evidence="3" id="KW-0687">Ribonucleoprotein</keyword>
<protein>
    <submittedName>
        <fullName evidence="3">37S ribosomal protein</fullName>
    </submittedName>
</protein>
<comment type="function">
    <text evidence="1">Component of the mitochondrial ribosome (mitoribosome), a dedicated translation machinery responsible for the synthesis of mitochondrial genome-encoded proteins, including at least some of the essential transmembrane subunits of the mitochondrial respiratory chain. The mitoribosomes are attached to the mitochondrial inner membrane and translation products are cotranslationally integrated into the membrane.</text>
</comment>
<reference evidence="3" key="2">
    <citation type="submission" date="2023-05" db="EMBL/GenBank/DDBJ databases">
        <authorList>
            <consortium name="Lawrence Berkeley National Laboratory"/>
            <person name="Steindorff A."/>
            <person name="Hensen N."/>
            <person name="Bonometti L."/>
            <person name="Westerberg I."/>
            <person name="Brannstrom I.O."/>
            <person name="Guillou S."/>
            <person name="Cros-Aarteil S."/>
            <person name="Calhoun S."/>
            <person name="Haridas S."/>
            <person name="Kuo A."/>
            <person name="Mondo S."/>
            <person name="Pangilinan J."/>
            <person name="Riley R."/>
            <person name="Labutti K."/>
            <person name="Andreopoulos B."/>
            <person name="Lipzen A."/>
            <person name="Chen C."/>
            <person name="Yanf M."/>
            <person name="Daum C."/>
            <person name="Ng V."/>
            <person name="Clum A."/>
            <person name="Ohm R."/>
            <person name="Martin F."/>
            <person name="Silar P."/>
            <person name="Natvig D."/>
            <person name="Lalanne C."/>
            <person name="Gautier V."/>
            <person name="Ament-Velasquez S.L."/>
            <person name="Kruys A."/>
            <person name="Hutchinson M.I."/>
            <person name="Powell A.J."/>
            <person name="Barry K."/>
            <person name="Miller A.N."/>
            <person name="Grigoriev I.V."/>
            <person name="Debuchy R."/>
            <person name="Gladieux P."/>
            <person name="Thoren M.H."/>
            <person name="Johannesson H."/>
        </authorList>
    </citation>
    <scope>NUCLEOTIDE SEQUENCE</scope>
    <source>
        <strain evidence="3">PSN309</strain>
    </source>
</reference>
<dbReference type="GO" id="GO:0005840">
    <property type="term" value="C:ribosome"/>
    <property type="evidence" value="ECO:0007669"/>
    <property type="project" value="UniProtKB-KW"/>
</dbReference>